<dbReference type="InterPro" id="IPR032466">
    <property type="entry name" value="Metal_Hydrolase"/>
</dbReference>
<evidence type="ECO:0000313" key="3">
    <source>
        <dbReference type="Proteomes" id="UP001596233"/>
    </source>
</evidence>
<gene>
    <name evidence="2" type="ORF">ACFP56_08255</name>
</gene>
<dbReference type="Proteomes" id="UP001596233">
    <property type="component" value="Unassembled WGS sequence"/>
</dbReference>
<proteinExistence type="predicted"/>
<organism evidence="2 3">
    <name type="scientific">Paenibacillus septentrionalis</name>
    <dbReference type="NCBI Taxonomy" id="429342"/>
    <lineage>
        <taxon>Bacteria</taxon>
        <taxon>Bacillati</taxon>
        <taxon>Bacillota</taxon>
        <taxon>Bacilli</taxon>
        <taxon>Bacillales</taxon>
        <taxon>Paenibacillaceae</taxon>
        <taxon>Paenibacillus</taxon>
    </lineage>
</organism>
<protein>
    <submittedName>
        <fullName evidence="2">Amidohydrolase family protein</fullName>
    </submittedName>
</protein>
<dbReference type="RefSeq" id="WP_379233162.1">
    <property type="nucleotide sequence ID" value="NZ_JBHSTE010000002.1"/>
</dbReference>
<dbReference type="EMBL" id="JBHSTE010000002">
    <property type="protein sequence ID" value="MFC6332616.1"/>
    <property type="molecule type" value="Genomic_DNA"/>
</dbReference>
<dbReference type="PANTHER" id="PTHR11647:SF1">
    <property type="entry name" value="COLLAPSIN RESPONSE MEDIATOR PROTEIN"/>
    <property type="match status" value="1"/>
</dbReference>
<dbReference type="Gene3D" id="3.20.20.140">
    <property type="entry name" value="Metal-dependent hydrolases"/>
    <property type="match status" value="2"/>
</dbReference>
<dbReference type="InterPro" id="IPR013108">
    <property type="entry name" value="Amidohydro_3"/>
</dbReference>
<dbReference type="Pfam" id="PF07969">
    <property type="entry name" value="Amidohydro_3"/>
    <property type="match status" value="1"/>
</dbReference>
<dbReference type="PANTHER" id="PTHR11647">
    <property type="entry name" value="HYDRANTOINASE/DIHYDROPYRIMIDINASE FAMILY MEMBER"/>
    <property type="match status" value="1"/>
</dbReference>
<accession>A0ABW1V307</accession>
<comment type="caution">
    <text evidence="2">The sequence shown here is derived from an EMBL/GenBank/DDBJ whole genome shotgun (WGS) entry which is preliminary data.</text>
</comment>
<dbReference type="CDD" id="cd01297">
    <property type="entry name" value="D-aminoacylase"/>
    <property type="match status" value="1"/>
</dbReference>
<evidence type="ECO:0000259" key="1">
    <source>
        <dbReference type="Pfam" id="PF07969"/>
    </source>
</evidence>
<keyword evidence="3" id="KW-1185">Reference proteome</keyword>
<feature type="domain" description="Amidohydrolase 3" evidence="1">
    <location>
        <begin position="52"/>
        <end position="524"/>
    </location>
</feature>
<sequence>MQADKHIHSGVIIDGTGQPGYRGDVFIKDDRIVAIYPAEHEKVREYKAVESIDATGMVVTPGFIDIHTHSDLTLLLDSRGASKVSQGVTTEVVGNCGLSVVDCCGTYKDEIKASSSFLYSHLIDWHWNNYAEYLAEFTNKGISINVGCFIGHGTVRAQVMGYENRKPSETELQRMREVVAEAMQQGALGLSSGLIYNPGVFSERDEIVELAKVAAEYGGIYTTHMRNESDYLLDSIDEALYVAREANIPLQISHLKSTGTRNWGKIKQAIDKIKQARAEGTDVHFDFYPYEASSTNMRYLLPPWVQEGGWELSKAKIQDLELREQMMMEIDQGTSNWLSPARNAGWDRVMIASVKYEKNRFAEGMNVEQYALEIGKKPVEAMLDLLVEEDGAIGMVLFVMSEDDIELAAACELAIIASDGLALAKDGVLSQSKPHPRSYGTFPRALNKYWRERAVFSLETAIHKMTALPAQKLKLDKRGVVQTGYYADIVIFHPELIKDMATFTDPHQYSKGIEAVLVNGKTAYRAGQFLNPKNGMIVKLTQ</sequence>
<dbReference type="InterPro" id="IPR011059">
    <property type="entry name" value="Metal-dep_hydrolase_composite"/>
</dbReference>
<dbReference type="InterPro" id="IPR050378">
    <property type="entry name" value="Metallo-dep_Hydrolases_sf"/>
</dbReference>
<reference evidence="3" key="1">
    <citation type="journal article" date="2019" name="Int. J. Syst. Evol. Microbiol.">
        <title>The Global Catalogue of Microorganisms (GCM) 10K type strain sequencing project: providing services to taxonomists for standard genome sequencing and annotation.</title>
        <authorList>
            <consortium name="The Broad Institute Genomics Platform"/>
            <consortium name="The Broad Institute Genome Sequencing Center for Infectious Disease"/>
            <person name="Wu L."/>
            <person name="Ma J."/>
        </authorList>
    </citation>
    <scope>NUCLEOTIDE SEQUENCE [LARGE SCALE GENOMIC DNA]</scope>
    <source>
        <strain evidence="3">PCU 280</strain>
    </source>
</reference>
<name>A0ABW1V307_9BACL</name>
<dbReference type="SUPFAM" id="SSF51556">
    <property type="entry name" value="Metallo-dependent hydrolases"/>
    <property type="match status" value="1"/>
</dbReference>
<evidence type="ECO:0000313" key="2">
    <source>
        <dbReference type="EMBL" id="MFC6332616.1"/>
    </source>
</evidence>
<dbReference type="SUPFAM" id="SSF51338">
    <property type="entry name" value="Composite domain of metallo-dependent hydrolases"/>
    <property type="match status" value="1"/>
</dbReference>